<evidence type="ECO:0000256" key="2">
    <source>
        <dbReference type="SAM" id="SignalP"/>
    </source>
</evidence>
<proteinExistence type="predicted"/>
<reference evidence="3 4" key="1">
    <citation type="journal article" date="2010" name="Plant Cell">
        <title>The Chlorella variabilis NC64A genome reveals adaptation to photosymbiosis, coevolution with viruses, and cryptic sex.</title>
        <authorList>
            <person name="Blanc G."/>
            <person name="Duncan G."/>
            <person name="Agarkova I."/>
            <person name="Borodovsky M."/>
            <person name="Gurnon J."/>
            <person name="Kuo A."/>
            <person name="Lindquist E."/>
            <person name="Lucas S."/>
            <person name="Pangilinan J."/>
            <person name="Polle J."/>
            <person name="Salamov A."/>
            <person name="Terry A."/>
            <person name="Yamada T."/>
            <person name="Dunigan D.D."/>
            <person name="Grigoriev I.V."/>
            <person name="Claverie J.M."/>
            <person name="Van Etten J.L."/>
        </authorList>
    </citation>
    <scope>NUCLEOTIDE SEQUENCE [LARGE SCALE GENOMIC DNA]</scope>
    <source>
        <strain evidence="3 4">NC64A</strain>
    </source>
</reference>
<dbReference type="EMBL" id="GL433841">
    <property type="protein sequence ID" value="EFN56833.1"/>
    <property type="molecule type" value="Genomic_DNA"/>
</dbReference>
<feature type="region of interest" description="Disordered" evidence="1">
    <location>
        <begin position="30"/>
        <end position="118"/>
    </location>
</feature>
<feature type="chain" id="PRO_5003156294" evidence="2">
    <location>
        <begin position="34"/>
        <end position="202"/>
    </location>
</feature>
<organism evidence="4">
    <name type="scientific">Chlorella variabilis</name>
    <name type="common">Green alga</name>
    <dbReference type="NCBI Taxonomy" id="554065"/>
    <lineage>
        <taxon>Eukaryota</taxon>
        <taxon>Viridiplantae</taxon>
        <taxon>Chlorophyta</taxon>
        <taxon>core chlorophytes</taxon>
        <taxon>Trebouxiophyceae</taxon>
        <taxon>Chlorellales</taxon>
        <taxon>Chlorellaceae</taxon>
        <taxon>Chlorella clade</taxon>
        <taxon>Chlorella</taxon>
    </lineage>
</organism>
<dbReference type="KEGG" id="cvr:CHLNCDRAFT_144401"/>
<dbReference type="OrthoDB" id="10022521at2759"/>
<dbReference type="PANTHER" id="PTHR35128:SF1">
    <property type="entry name" value="SECRETION-REGULATING GUANINE NUCLEOTIDE EXCHANGE FACTOR"/>
    <property type="match status" value="1"/>
</dbReference>
<dbReference type="RefSeq" id="XP_005848935.1">
    <property type="nucleotide sequence ID" value="XM_005848873.1"/>
</dbReference>
<keyword evidence="2" id="KW-0732">Signal</keyword>
<evidence type="ECO:0000256" key="1">
    <source>
        <dbReference type="SAM" id="MobiDB-lite"/>
    </source>
</evidence>
<sequence>MPPPARRRGGAATAALLLLGLLLLSAGPRLAAANHEEDESPSPSPSPSPEASDGGDGDDAPPPAPPSTPDDGDLVDSDVDLGDTNSTLTTASDEDGGDGDGTPPAYSDNAEGTPLLTPSTATVEGREVYYEVPQDAKGLLVFFHGCYHNAYDFWPEQEACPECRGLPEEVSHTKQALAMGYAFAAINSLDRREKGKDIKCFS</sequence>
<evidence type="ECO:0000313" key="3">
    <source>
        <dbReference type="EMBL" id="EFN56833.1"/>
    </source>
</evidence>
<protein>
    <submittedName>
        <fullName evidence="3">Uncharacterized protein</fullName>
    </submittedName>
</protein>
<dbReference type="InParanoid" id="E1ZBD0"/>
<accession>E1ZBD0</accession>
<keyword evidence="4" id="KW-1185">Reference proteome</keyword>
<gene>
    <name evidence="3" type="ORF">CHLNCDRAFT_144401</name>
</gene>
<dbReference type="Proteomes" id="UP000008141">
    <property type="component" value="Unassembled WGS sequence"/>
</dbReference>
<dbReference type="GeneID" id="17356152"/>
<feature type="signal peptide" evidence="2">
    <location>
        <begin position="1"/>
        <end position="33"/>
    </location>
</feature>
<feature type="compositionally biased region" description="Acidic residues" evidence="1">
    <location>
        <begin position="70"/>
        <end position="81"/>
    </location>
</feature>
<evidence type="ECO:0000313" key="4">
    <source>
        <dbReference type="Proteomes" id="UP000008141"/>
    </source>
</evidence>
<name>E1ZBD0_CHLVA</name>
<dbReference type="AlphaFoldDB" id="E1ZBD0"/>
<dbReference type="PANTHER" id="PTHR35128">
    <property type="entry name" value="SECRETION-REGULATING GUANINE NUCLEOTIDE EXCHANGE FACTOR"/>
    <property type="match status" value="1"/>
</dbReference>